<evidence type="ECO:0000256" key="1">
    <source>
        <dbReference type="ARBA" id="ARBA00006046"/>
    </source>
</evidence>
<dbReference type="AlphaFoldDB" id="S7WSV1"/>
<dbReference type="PANTHER" id="PTHR43734">
    <property type="entry name" value="PHYTOENE DESATURASE"/>
    <property type="match status" value="1"/>
</dbReference>
<accession>S7WSV1</accession>
<gene>
    <name evidence="2" type="ORF">ADICYQ_3743</name>
</gene>
<organism evidence="2 3">
    <name type="scientific">Cyclobacterium qasimii M12-11B</name>
    <dbReference type="NCBI Taxonomy" id="641524"/>
    <lineage>
        <taxon>Bacteria</taxon>
        <taxon>Pseudomonadati</taxon>
        <taxon>Bacteroidota</taxon>
        <taxon>Cytophagia</taxon>
        <taxon>Cytophagales</taxon>
        <taxon>Cyclobacteriaceae</taxon>
        <taxon>Cyclobacterium</taxon>
    </lineage>
</organism>
<reference evidence="2 3" key="1">
    <citation type="journal article" date="2013" name="Genome Announc.">
        <title>Draft Genome Sequence of Cyclobacterium qasimii Strain M12-11BT, Isolated from Arctic Marine Sediment.</title>
        <authorList>
            <person name="Shivaji S."/>
            <person name="Ara S."/>
            <person name="Singh A."/>
            <person name="Kumar Pinnaka A."/>
        </authorList>
    </citation>
    <scope>NUCLEOTIDE SEQUENCE [LARGE SCALE GENOMIC DNA]</scope>
    <source>
        <strain evidence="2 3">M12-11B</strain>
    </source>
</reference>
<dbReference type="EMBL" id="ATNM01000134">
    <property type="protein sequence ID" value="EPR67188.1"/>
    <property type="molecule type" value="Genomic_DNA"/>
</dbReference>
<comment type="caution">
    <text evidence="2">The sequence shown here is derived from an EMBL/GenBank/DDBJ whole genome shotgun (WGS) entry which is preliminary data.</text>
</comment>
<name>S7WSV1_9BACT</name>
<dbReference type="Proteomes" id="UP000014974">
    <property type="component" value="Unassembled WGS sequence"/>
</dbReference>
<comment type="similarity">
    <text evidence="1">Belongs to the carotenoid/retinoid oxidoreductase family.</text>
</comment>
<sequence>MGKKVIIVGSGIAGMAAAIRLSIKGYEVTVFEANSYPGGKLSEINMKGYRFDAGPSLFTLPEQLEELFELANKKRKIF</sequence>
<dbReference type="PRINTS" id="PR00419">
    <property type="entry name" value="ADXRDTASE"/>
</dbReference>
<dbReference type="STRING" id="641524.ADICYQ_3743"/>
<dbReference type="eggNOG" id="COG1233">
    <property type="taxonomic scope" value="Bacteria"/>
</dbReference>
<proteinExistence type="inferred from homology"/>
<evidence type="ECO:0000313" key="3">
    <source>
        <dbReference type="Proteomes" id="UP000014974"/>
    </source>
</evidence>
<dbReference type="Gene3D" id="3.50.50.60">
    <property type="entry name" value="FAD/NAD(P)-binding domain"/>
    <property type="match status" value="1"/>
</dbReference>
<dbReference type="PANTHER" id="PTHR43734:SF1">
    <property type="entry name" value="PHYTOENE DESATURASE"/>
    <property type="match status" value="1"/>
</dbReference>
<dbReference type="Pfam" id="PF13450">
    <property type="entry name" value="NAD_binding_8"/>
    <property type="match status" value="1"/>
</dbReference>
<protein>
    <submittedName>
        <fullName evidence="2">Phytoene desaturase, neurosporene or lycopene producing</fullName>
    </submittedName>
</protein>
<dbReference type="InterPro" id="IPR036188">
    <property type="entry name" value="FAD/NAD-bd_sf"/>
</dbReference>
<evidence type="ECO:0000313" key="2">
    <source>
        <dbReference type="EMBL" id="EPR67188.1"/>
    </source>
</evidence>
<dbReference type="SUPFAM" id="SSF51905">
    <property type="entry name" value="FAD/NAD(P)-binding domain"/>
    <property type="match status" value="1"/>
</dbReference>
<dbReference type="PATRIC" id="fig|641524.5.peg.3712"/>